<sequence length="215" mass="23395">MRTDAERAGRVLRLAGRLSCSDAGIRLADRPAPLWQLLVLANLLSARISADIATAAARELNAAGGTTAKGMLDLDWQERVDALGRGHYVRYDESTATRLGDCARKAVDEYGGDLRRLPGTEQRDVHALEKDLRGFPGIGPTGANIFCREVQHVWAWLRPYVDPATRDGAERVGLPGDADALARLVDGDDLAPFLAGLVRVGRDRDLARRVTDEES</sequence>
<dbReference type="GO" id="GO:0006281">
    <property type="term" value="P:DNA repair"/>
    <property type="evidence" value="ECO:0007669"/>
    <property type="project" value="InterPro"/>
</dbReference>
<protein>
    <submittedName>
        <fullName evidence="1">Endonuclease</fullName>
    </submittedName>
</protein>
<dbReference type="RefSeq" id="WP_068689575.1">
    <property type="nucleotide sequence ID" value="NZ_CP063196.1"/>
</dbReference>
<dbReference type="InterPro" id="IPR011257">
    <property type="entry name" value="DNA_glycosylase"/>
</dbReference>
<accession>A0AA97LYM6</accession>
<evidence type="ECO:0000313" key="1">
    <source>
        <dbReference type="EMBL" id="UOE20250.1"/>
    </source>
</evidence>
<dbReference type="KEGG" id="thao:NI17_003115"/>
<keyword evidence="1" id="KW-0378">Hydrolase</keyword>
<keyword evidence="1" id="KW-0255">Endonuclease</keyword>
<evidence type="ECO:0000313" key="2">
    <source>
        <dbReference type="Proteomes" id="UP000265719"/>
    </source>
</evidence>
<keyword evidence="1" id="KW-0540">Nuclease</keyword>
<reference evidence="1" key="1">
    <citation type="submission" date="2020-10" db="EMBL/GenBank/DDBJ databases">
        <title>De novo genome project of the cellulose decomposer Thermobifida halotolerans type strain.</title>
        <authorList>
            <person name="Nagy I."/>
            <person name="Horvath B."/>
            <person name="Kukolya J."/>
            <person name="Nagy I."/>
            <person name="Orsini M."/>
        </authorList>
    </citation>
    <scope>NUCLEOTIDE SEQUENCE</scope>
    <source>
        <strain evidence="1">DSM 44931</strain>
    </source>
</reference>
<proteinExistence type="predicted"/>
<dbReference type="GO" id="GO:0004519">
    <property type="term" value="F:endonuclease activity"/>
    <property type="evidence" value="ECO:0007669"/>
    <property type="project" value="UniProtKB-KW"/>
</dbReference>
<dbReference type="SUPFAM" id="SSF48150">
    <property type="entry name" value="DNA-glycosylase"/>
    <property type="match status" value="1"/>
</dbReference>
<dbReference type="Proteomes" id="UP000265719">
    <property type="component" value="Chromosome"/>
</dbReference>
<dbReference type="EMBL" id="CP063196">
    <property type="protein sequence ID" value="UOE20250.1"/>
    <property type="molecule type" value="Genomic_DNA"/>
</dbReference>
<dbReference type="Gene3D" id="1.10.340.30">
    <property type="entry name" value="Hypothetical protein, domain 2"/>
    <property type="match status" value="1"/>
</dbReference>
<gene>
    <name evidence="1" type="ORF">NI17_003115</name>
</gene>
<dbReference type="AlphaFoldDB" id="A0AA97LYM6"/>
<name>A0AA97LYM6_9ACTN</name>
<keyword evidence="2" id="KW-1185">Reference proteome</keyword>
<organism evidence="1 2">
    <name type="scientific">Thermobifida halotolerans</name>
    <dbReference type="NCBI Taxonomy" id="483545"/>
    <lineage>
        <taxon>Bacteria</taxon>
        <taxon>Bacillati</taxon>
        <taxon>Actinomycetota</taxon>
        <taxon>Actinomycetes</taxon>
        <taxon>Streptosporangiales</taxon>
        <taxon>Nocardiopsidaceae</taxon>
        <taxon>Thermobifida</taxon>
    </lineage>
</organism>